<accession>A0A3S8RKT0</accession>
<dbReference type="Pfam" id="PF00239">
    <property type="entry name" value="Resolvase"/>
    <property type="match status" value="1"/>
</dbReference>
<dbReference type="Proteomes" id="UP000278804">
    <property type="component" value="Chromosome"/>
</dbReference>
<reference evidence="2 3" key="1">
    <citation type="journal article" date="2020" name="Int. J. Syst. Evol. Microbiol.">
        <title>Description of Erysipelothrix piscisicarius sp. nov., an emergent fish pathogen, and assessment of virulence using a tiger barb (Puntigrus tetrazona) infection model.</title>
        <authorList>
            <person name="Pomaranski E.K."/>
            <person name="Griffin M.J."/>
            <person name="Camus A.C."/>
            <person name="Armwood A.R."/>
            <person name="Shelley J."/>
            <person name="Waldbieser G.C."/>
            <person name="LaFrentz B.R."/>
            <person name="Garcia J.C."/>
            <person name="Yanong R."/>
            <person name="Soto E."/>
        </authorList>
    </citation>
    <scope>NUCLEOTIDE SEQUENCE [LARGE SCALE GENOMIC DNA]</scope>
    <source>
        <strain evidence="2 3">15TAL0474</strain>
    </source>
</reference>
<dbReference type="PROSITE" id="PS51736">
    <property type="entry name" value="RECOMBINASES_3"/>
    <property type="match status" value="1"/>
</dbReference>
<protein>
    <submittedName>
        <fullName evidence="2">Recombinase family protein</fullName>
    </submittedName>
</protein>
<dbReference type="SMART" id="SM00857">
    <property type="entry name" value="Resolvase"/>
    <property type="match status" value="1"/>
</dbReference>
<dbReference type="KEGG" id="eri:EEI45_00685"/>
<feature type="domain" description="Resolvase/invertase-type recombinase catalytic" evidence="1">
    <location>
        <begin position="1"/>
        <end position="87"/>
    </location>
</feature>
<dbReference type="EMBL" id="CP034234">
    <property type="protein sequence ID" value="AZK43521.1"/>
    <property type="molecule type" value="Genomic_DNA"/>
</dbReference>
<gene>
    <name evidence="2" type="ORF">EEI45_00685</name>
</gene>
<keyword evidence="3" id="KW-1185">Reference proteome</keyword>
<dbReference type="Gene3D" id="3.40.50.1390">
    <property type="entry name" value="Resolvase, N-terminal catalytic domain"/>
    <property type="match status" value="1"/>
</dbReference>
<sequence length="87" mass="10161">MNAFSDEFTEEVVKYIDDGFSAKDLKRREMNMLLQDIQDGLIGKVVIHNLDRLTRSMKDLIVLIELFEKHDVQLYSLKEKIDTKTGN</sequence>
<evidence type="ECO:0000313" key="3">
    <source>
        <dbReference type="Proteomes" id="UP000278804"/>
    </source>
</evidence>
<dbReference type="PANTHER" id="PTHR30461:SF23">
    <property type="entry name" value="DNA RECOMBINASE-RELATED"/>
    <property type="match status" value="1"/>
</dbReference>
<dbReference type="GO" id="GO:0003677">
    <property type="term" value="F:DNA binding"/>
    <property type="evidence" value="ECO:0007669"/>
    <property type="project" value="InterPro"/>
</dbReference>
<name>A0A3S8RKT0_9FIRM</name>
<dbReference type="GO" id="GO:0000150">
    <property type="term" value="F:DNA strand exchange activity"/>
    <property type="evidence" value="ECO:0007669"/>
    <property type="project" value="InterPro"/>
</dbReference>
<dbReference type="RefSeq" id="WP_125164892.1">
    <property type="nucleotide sequence ID" value="NZ_CP034234.1"/>
</dbReference>
<dbReference type="InterPro" id="IPR006119">
    <property type="entry name" value="Resolv_N"/>
</dbReference>
<dbReference type="AlphaFoldDB" id="A0A3S8RKT0"/>
<proteinExistence type="predicted"/>
<evidence type="ECO:0000259" key="1">
    <source>
        <dbReference type="PROSITE" id="PS51736"/>
    </source>
</evidence>
<dbReference type="InterPro" id="IPR036162">
    <property type="entry name" value="Resolvase-like_N_sf"/>
</dbReference>
<dbReference type="CDD" id="cd00338">
    <property type="entry name" value="Ser_Recombinase"/>
    <property type="match status" value="1"/>
</dbReference>
<dbReference type="SUPFAM" id="SSF53041">
    <property type="entry name" value="Resolvase-like"/>
    <property type="match status" value="1"/>
</dbReference>
<evidence type="ECO:0000313" key="2">
    <source>
        <dbReference type="EMBL" id="AZK43521.1"/>
    </source>
</evidence>
<organism evidence="2 3">
    <name type="scientific">Erysipelothrix piscisicarius</name>
    <dbReference type="NCBI Taxonomy" id="2485784"/>
    <lineage>
        <taxon>Bacteria</taxon>
        <taxon>Bacillati</taxon>
        <taxon>Bacillota</taxon>
        <taxon>Erysipelotrichia</taxon>
        <taxon>Erysipelotrichales</taxon>
        <taxon>Erysipelotrichaceae</taxon>
        <taxon>Erysipelothrix</taxon>
    </lineage>
</organism>
<dbReference type="PANTHER" id="PTHR30461">
    <property type="entry name" value="DNA-INVERTASE FROM LAMBDOID PROPHAGE"/>
    <property type="match status" value="1"/>
</dbReference>
<dbReference type="InterPro" id="IPR050639">
    <property type="entry name" value="SSR_resolvase"/>
</dbReference>